<accession>A0A5J6MRV8</accession>
<dbReference type="EMBL" id="CP042582">
    <property type="protein sequence ID" value="QEX20164.1"/>
    <property type="molecule type" value="Genomic_DNA"/>
</dbReference>
<protein>
    <submittedName>
        <fullName evidence="1">Uncharacterized protein</fullName>
    </submittedName>
</protein>
<reference evidence="1 2" key="1">
    <citation type="submission" date="2019-08" db="EMBL/GenBank/DDBJ databases">
        <title>Hyperibacter terrae gen. nov., sp. nov. and Hyperibacter viscosus sp. nov., two new members in the family Rhodospirillaceae isolated from the rhizosphere of Hypericum perforatum.</title>
        <authorList>
            <person name="Noviana Z."/>
        </authorList>
    </citation>
    <scope>NUCLEOTIDE SEQUENCE [LARGE SCALE GENOMIC DNA]</scope>
    <source>
        <strain evidence="1 2">R5959</strain>
    </source>
</reference>
<dbReference type="Proteomes" id="UP000325797">
    <property type="component" value="Chromosome"/>
</dbReference>
<sequence>MGRKSFGDPAVAAAFAAYPAALRPSLLALRALIIEVAEAELGKGALIETLK</sequence>
<evidence type="ECO:0000313" key="1">
    <source>
        <dbReference type="EMBL" id="QEX20164.1"/>
    </source>
</evidence>
<dbReference type="AlphaFoldDB" id="A0A5J6MRV8"/>
<name>A0A5J6MRV8_9PROT</name>
<organism evidence="1 2">
    <name type="scientific">Hypericibacter adhaerens</name>
    <dbReference type="NCBI Taxonomy" id="2602016"/>
    <lineage>
        <taxon>Bacteria</taxon>
        <taxon>Pseudomonadati</taxon>
        <taxon>Pseudomonadota</taxon>
        <taxon>Alphaproteobacteria</taxon>
        <taxon>Rhodospirillales</taxon>
        <taxon>Dongiaceae</taxon>
        <taxon>Hypericibacter</taxon>
    </lineage>
</organism>
<evidence type="ECO:0000313" key="2">
    <source>
        <dbReference type="Proteomes" id="UP000325797"/>
    </source>
</evidence>
<keyword evidence="2" id="KW-1185">Reference proteome</keyword>
<dbReference type="KEGG" id="hadh:FRZ61_00790"/>
<proteinExistence type="predicted"/>
<dbReference type="RefSeq" id="WP_225309032.1">
    <property type="nucleotide sequence ID" value="NZ_CP042582.1"/>
</dbReference>
<gene>
    <name evidence="1" type="ORF">FRZ61_00790</name>
</gene>